<dbReference type="PANTHER" id="PTHR36507">
    <property type="entry name" value="BLL1555 PROTEIN"/>
    <property type="match status" value="1"/>
</dbReference>
<dbReference type="OrthoDB" id="849076at2"/>
<dbReference type="AlphaFoldDB" id="A0A444WJE1"/>
<evidence type="ECO:0000256" key="3">
    <source>
        <dbReference type="ARBA" id="ARBA00023008"/>
    </source>
</evidence>
<dbReference type="InterPro" id="IPR052721">
    <property type="entry name" value="ET_Amicyanin"/>
</dbReference>
<gene>
    <name evidence="7" type="ORF">NU09_0384</name>
</gene>
<evidence type="ECO:0000313" key="8">
    <source>
        <dbReference type="Proteomes" id="UP000289775"/>
    </source>
</evidence>
<dbReference type="GO" id="GO:0009055">
    <property type="term" value="F:electron transfer activity"/>
    <property type="evidence" value="ECO:0007669"/>
    <property type="project" value="InterPro"/>
</dbReference>
<name>A0A444WJE1_9FLAO</name>
<comment type="caution">
    <text evidence="7">The sequence shown here is derived from an EMBL/GenBank/DDBJ whole genome shotgun (WGS) entry which is preliminary data.</text>
</comment>
<dbReference type="SUPFAM" id="SSF49503">
    <property type="entry name" value="Cupredoxins"/>
    <property type="match status" value="1"/>
</dbReference>
<reference evidence="7 8" key="1">
    <citation type="submission" date="2014-12" db="EMBL/GenBank/DDBJ databases">
        <title>Genome sequence of Flavobacterium beibuense RSKm HC5.</title>
        <authorList>
            <person name="Kim J.F."/>
            <person name="Song J.Y."/>
            <person name="Kwak M.-J."/>
            <person name="Lee S.-W."/>
        </authorList>
    </citation>
    <scope>NUCLEOTIDE SEQUENCE [LARGE SCALE GENOMIC DNA]</scope>
    <source>
        <strain evidence="7 8">RSKm HC5</strain>
    </source>
</reference>
<keyword evidence="2 4" id="KW-0732">Signal</keyword>
<feature type="domain" description="Secretion system C-terminal sorting" evidence="6">
    <location>
        <begin position="123"/>
        <end position="187"/>
    </location>
</feature>
<dbReference type="Pfam" id="PF00127">
    <property type="entry name" value="Copper-bind"/>
    <property type="match status" value="1"/>
</dbReference>
<evidence type="ECO:0000259" key="5">
    <source>
        <dbReference type="Pfam" id="PF00127"/>
    </source>
</evidence>
<proteinExistence type="predicted"/>
<evidence type="ECO:0000256" key="1">
    <source>
        <dbReference type="ARBA" id="ARBA00022723"/>
    </source>
</evidence>
<feature type="signal peptide" evidence="4">
    <location>
        <begin position="1"/>
        <end position="18"/>
    </location>
</feature>
<dbReference type="InterPro" id="IPR026444">
    <property type="entry name" value="Secre_tail"/>
</dbReference>
<evidence type="ECO:0000259" key="6">
    <source>
        <dbReference type="Pfam" id="PF18962"/>
    </source>
</evidence>
<feature type="domain" description="Blue (type 1) copper" evidence="5">
    <location>
        <begin position="34"/>
        <end position="107"/>
    </location>
</feature>
<dbReference type="Proteomes" id="UP000289775">
    <property type="component" value="Unassembled WGS sequence"/>
</dbReference>
<accession>A0A444WJE1</accession>
<organism evidence="7 8">
    <name type="scientific">Flavobacterium beibuense</name>
    <dbReference type="NCBI Taxonomy" id="657326"/>
    <lineage>
        <taxon>Bacteria</taxon>
        <taxon>Pseudomonadati</taxon>
        <taxon>Bacteroidota</taxon>
        <taxon>Flavobacteriia</taxon>
        <taxon>Flavobacteriales</taxon>
        <taxon>Flavobacteriaceae</taxon>
        <taxon>Flavobacterium</taxon>
    </lineage>
</organism>
<evidence type="ECO:0000256" key="4">
    <source>
        <dbReference type="SAM" id="SignalP"/>
    </source>
</evidence>
<feature type="chain" id="PRO_5019035880" evidence="4">
    <location>
        <begin position="19"/>
        <end position="193"/>
    </location>
</feature>
<keyword evidence="8" id="KW-1185">Reference proteome</keyword>
<keyword evidence="1" id="KW-0479">Metal-binding</keyword>
<protein>
    <submittedName>
        <fullName evidence="7">Plastocyanin</fullName>
    </submittedName>
</protein>
<dbReference type="Gene3D" id="2.60.40.420">
    <property type="entry name" value="Cupredoxins - blue copper proteins"/>
    <property type="match status" value="1"/>
</dbReference>
<dbReference type="PANTHER" id="PTHR36507:SF1">
    <property type="entry name" value="BLL1555 PROTEIN"/>
    <property type="match status" value="1"/>
</dbReference>
<evidence type="ECO:0000256" key="2">
    <source>
        <dbReference type="ARBA" id="ARBA00022729"/>
    </source>
</evidence>
<dbReference type="EMBL" id="JUIW01000001">
    <property type="protein sequence ID" value="RYJ45792.1"/>
    <property type="molecule type" value="Genomic_DNA"/>
</dbReference>
<dbReference type="NCBIfam" id="TIGR04183">
    <property type="entry name" value="Por_Secre_tail"/>
    <property type="match status" value="1"/>
</dbReference>
<dbReference type="GO" id="GO:0005507">
    <property type="term" value="F:copper ion binding"/>
    <property type="evidence" value="ECO:0007669"/>
    <property type="project" value="InterPro"/>
</dbReference>
<evidence type="ECO:0000313" key="7">
    <source>
        <dbReference type="EMBL" id="RYJ45792.1"/>
    </source>
</evidence>
<dbReference type="RefSeq" id="WP_129749552.1">
    <property type="nucleotide sequence ID" value="NZ_JUIW01000001.1"/>
</dbReference>
<keyword evidence="3" id="KW-0186">Copper</keyword>
<dbReference type="InterPro" id="IPR000923">
    <property type="entry name" value="BlueCu_1"/>
</dbReference>
<dbReference type="InterPro" id="IPR008972">
    <property type="entry name" value="Cupredoxin"/>
</dbReference>
<sequence>MKKLLLLSALMGTFSLMAQTTHHITNWAMGISSNDASMTIDQGDTVEWTWSDSTPHTVTSQAGSAESFDSGMVTGIGQTYSHTFTEIGDNPYRCSFHASMQGTITVQEVLGVEDVSKVSFEYFPNPTTDILTINAADVIDNIAVYDMSGKLIMQASNAGNSNSKIYFQDYNAGTYLVKVTVAGQTKTISVVKQ</sequence>
<dbReference type="Pfam" id="PF18962">
    <property type="entry name" value="Por_Secre_tail"/>
    <property type="match status" value="1"/>
</dbReference>